<evidence type="ECO:0000313" key="2">
    <source>
        <dbReference type="Proteomes" id="UP001457282"/>
    </source>
</evidence>
<dbReference type="AlphaFoldDB" id="A0AAW1W7Q3"/>
<accession>A0AAW1W7Q3</accession>
<dbReference type="EMBL" id="JBEDUW010000006">
    <property type="protein sequence ID" value="KAK9919499.1"/>
    <property type="molecule type" value="Genomic_DNA"/>
</dbReference>
<reference evidence="1 2" key="1">
    <citation type="journal article" date="2023" name="G3 (Bethesda)">
        <title>A chromosome-length genome assembly and annotation of blackberry (Rubus argutus, cv. 'Hillquist').</title>
        <authorList>
            <person name="Bruna T."/>
            <person name="Aryal R."/>
            <person name="Dudchenko O."/>
            <person name="Sargent D.J."/>
            <person name="Mead D."/>
            <person name="Buti M."/>
            <person name="Cavallini A."/>
            <person name="Hytonen T."/>
            <person name="Andres J."/>
            <person name="Pham M."/>
            <person name="Weisz D."/>
            <person name="Mascagni F."/>
            <person name="Usai G."/>
            <person name="Natali L."/>
            <person name="Bassil N."/>
            <person name="Fernandez G.E."/>
            <person name="Lomsadze A."/>
            <person name="Armour M."/>
            <person name="Olukolu B."/>
            <person name="Poorten T."/>
            <person name="Britton C."/>
            <person name="Davik J."/>
            <person name="Ashrafi H."/>
            <person name="Aiden E.L."/>
            <person name="Borodovsky M."/>
            <person name="Worthington M."/>
        </authorList>
    </citation>
    <scope>NUCLEOTIDE SEQUENCE [LARGE SCALE GENOMIC DNA]</scope>
    <source>
        <strain evidence="1">PI 553951</strain>
    </source>
</reference>
<keyword evidence="2" id="KW-1185">Reference proteome</keyword>
<proteinExistence type="predicted"/>
<evidence type="ECO:0000313" key="1">
    <source>
        <dbReference type="EMBL" id="KAK9919499.1"/>
    </source>
</evidence>
<gene>
    <name evidence="1" type="ORF">M0R45_028090</name>
</gene>
<sequence>MVMIPLILISLRNKVSAFVNRNFFMELQEGHVPRSLSEHVKVEWLGAGAGAGEDTGAAVRLFLFSFIDESAIARVQKGGPWNSS</sequence>
<name>A0AAW1W7Q3_RUBAR</name>
<protein>
    <submittedName>
        <fullName evidence="1">Uncharacterized protein</fullName>
    </submittedName>
</protein>
<comment type="caution">
    <text evidence="1">The sequence shown here is derived from an EMBL/GenBank/DDBJ whole genome shotgun (WGS) entry which is preliminary data.</text>
</comment>
<dbReference type="Proteomes" id="UP001457282">
    <property type="component" value="Unassembled WGS sequence"/>
</dbReference>
<organism evidence="1 2">
    <name type="scientific">Rubus argutus</name>
    <name type="common">Southern blackberry</name>
    <dbReference type="NCBI Taxonomy" id="59490"/>
    <lineage>
        <taxon>Eukaryota</taxon>
        <taxon>Viridiplantae</taxon>
        <taxon>Streptophyta</taxon>
        <taxon>Embryophyta</taxon>
        <taxon>Tracheophyta</taxon>
        <taxon>Spermatophyta</taxon>
        <taxon>Magnoliopsida</taxon>
        <taxon>eudicotyledons</taxon>
        <taxon>Gunneridae</taxon>
        <taxon>Pentapetalae</taxon>
        <taxon>rosids</taxon>
        <taxon>fabids</taxon>
        <taxon>Rosales</taxon>
        <taxon>Rosaceae</taxon>
        <taxon>Rosoideae</taxon>
        <taxon>Rosoideae incertae sedis</taxon>
        <taxon>Rubus</taxon>
    </lineage>
</organism>